<reference evidence="3" key="1">
    <citation type="journal article" date="2019" name="Int. J. Syst. Evol. Microbiol.">
        <title>The Global Catalogue of Microorganisms (GCM) 10K type strain sequencing project: providing services to taxonomists for standard genome sequencing and annotation.</title>
        <authorList>
            <consortium name="The Broad Institute Genomics Platform"/>
            <consortium name="The Broad Institute Genome Sequencing Center for Infectious Disease"/>
            <person name="Wu L."/>
            <person name="Ma J."/>
        </authorList>
    </citation>
    <scope>NUCLEOTIDE SEQUENCE [LARGE SCALE GENOMIC DNA]</scope>
    <source>
        <strain evidence="3">JCM 14917</strain>
    </source>
</reference>
<organism evidence="2 3">
    <name type="scientific">Arthrobacter parietis</name>
    <dbReference type="NCBI Taxonomy" id="271434"/>
    <lineage>
        <taxon>Bacteria</taxon>
        <taxon>Bacillati</taxon>
        <taxon>Actinomycetota</taxon>
        <taxon>Actinomycetes</taxon>
        <taxon>Micrococcales</taxon>
        <taxon>Micrococcaceae</taxon>
        <taxon>Arthrobacter</taxon>
    </lineage>
</organism>
<name>A0ABP5MLQ1_9MICC</name>
<proteinExistence type="predicted"/>
<evidence type="ECO:0000313" key="3">
    <source>
        <dbReference type="Proteomes" id="UP001500974"/>
    </source>
</evidence>
<accession>A0ABP5MLQ1</accession>
<protein>
    <submittedName>
        <fullName evidence="2">Uncharacterized protein</fullName>
    </submittedName>
</protein>
<dbReference type="RefSeq" id="WP_346027651.1">
    <property type="nucleotide sequence ID" value="NZ_BAAAON010000001.1"/>
</dbReference>
<evidence type="ECO:0000313" key="2">
    <source>
        <dbReference type="EMBL" id="GAA2173696.1"/>
    </source>
</evidence>
<sequence length="235" mass="24341">MRNSLRRSRKARVLTVAAAASVLIAVIVVLTVALAAGGAGPSEAGPSEAASPEAGSIEAIAEQLAAGQERERAELNADLAEAAEEAQGRMAQVLQELAAAVPVQEGEGPAPASVSDVDRWNHELVLAVSALETVDEGTSEQTVAREAFIGAAQLLLSTAAHYEQLLIAPAEERVALTVTVAEQHDAAVRLWQAGAAQLDTLAVESGGSHVHLFLAPDGDPDAVPAEFREPEEPEE</sequence>
<dbReference type="Proteomes" id="UP001500974">
    <property type="component" value="Unassembled WGS sequence"/>
</dbReference>
<keyword evidence="1" id="KW-0175">Coiled coil</keyword>
<keyword evidence="3" id="KW-1185">Reference proteome</keyword>
<comment type="caution">
    <text evidence="2">The sequence shown here is derived from an EMBL/GenBank/DDBJ whole genome shotgun (WGS) entry which is preliminary data.</text>
</comment>
<evidence type="ECO:0000256" key="1">
    <source>
        <dbReference type="SAM" id="Coils"/>
    </source>
</evidence>
<gene>
    <name evidence="2" type="ORF">GCM10009784_09080</name>
</gene>
<dbReference type="EMBL" id="BAAAON010000001">
    <property type="protein sequence ID" value="GAA2173696.1"/>
    <property type="molecule type" value="Genomic_DNA"/>
</dbReference>
<feature type="coiled-coil region" evidence="1">
    <location>
        <begin position="65"/>
        <end position="96"/>
    </location>
</feature>